<feature type="binding site" evidence="7">
    <location>
        <position position="201"/>
    </location>
    <ligand>
        <name>Zn(2+)</name>
        <dbReference type="ChEBI" id="CHEBI:29105"/>
    </ligand>
</feature>
<protein>
    <submittedName>
        <fullName evidence="9">Homocysteine S-methyltransferase family protein</fullName>
    </submittedName>
</protein>
<dbReference type="Proteomes" id="UP000653127">
    <property type="component" value="Unassembled WGS sequence"/>
</dbReference>
<gene>
    <name evidence="9" type="ORF">H8711_04845</name>
</gene>
<dbReference type="GO" id="GO:0046653">
    <property type="term" value="P:tetrahydrofolate metabolic process"/>
    <property type="evidence" value="ECO:0007669"/>
    <property type="project" value="TreeGrafter"/>
</dbReference>
<dbReference type="GO" id="GO:0008705">
    <property type="term" value="F:methionine synthase activity"/>
    <property type="evidence" value="ECO:0007669"/>
    <property type="project" value="TreeGrafter"/>
</dbReference>
<dbReference type="InterPro" id="IPR050554">
    <property type="entry name" value="Met_Synthase/Corrinoid"/>
</dbReference>
<accession>A0A926DZ66</accession>
<feature type="binding site" evidence="7">
    <location>
        <position position="264"/>
    </location>
    <ligand>
        <name>Zn(2+)</name>
        <dbReference type="ChEBI" id="CHEBI:29105"/>
    </ligand>
</feature>
<dbReference type="InterPro" id="IPR036589">
    <property type="entry name" value="HCY_dom_sf"/>
</dbReference>
<comment type="caution">
    <text evidence="9">The sequence shown here is derived from an EMBL/GenBank/DDBJ whole genome shotgun (WGS) entry which is preliminary data.</text>
</comment>
<keyword evidence="6" id="KW-0170">Cobalt</keyword>
<dbReference type="RefSeq" id="WP_249282413.1">
    <property type="nucleotide sequence ID" value="NZ_JACRST010000004.1"/>
</dbReference>
<evidence type="ECO:0000256" key="2">
    <source>
        <dbReference type="ARBA" id="ARBA00022603"/>
    </source>
</evidence>
<evidence type="ECO:0000313" key="10">
    <source>
        <dbReference type="Proteomes" id="UP000653127"/>
    </source>
</evidence>
<evidence type="ECO:0000256" key="1">
    <source>
        <dbReference type="ARBA" id="ARBA00010398"/>
    </source>
</evidence>
<keyword evidence="3 7" id="KW-0808">Transferase</keyword>
<keyword evidence="10" id="KW-1185">Reference proteome</keyword>
<comment type="cofactor">
    <cofactor evidence="7">
        <name>Zn(2+)</name>
        <dbReference type="ChEBI" id="CHEBI:29105"/>
    </cofactor>
</comment>
<dbReference type="PANTHER" id="PTHR45833:SF1">
    <property type="entry name" value="METHIONINE SYNTHASE"/>
    <property type="match status" value="1"/>
</dbReference>
<evidence type="ECO:0000256" key="7">
    <source>
        <dbReference type="PROSITE-ProRule" id="PRU00333"/>
    </source>
</evidence>
<dbReference type="SUPFAM" id="SSF82282">
    <property type="entry name" value="Homocysteine S-methyltransferase"/>
    <property type="match status" value="1"/>
</dbReference>
<dbReference type="Gene3D" id="3.20.20.330">
    <property type="entry name" value="Homocysteine-binding-like domain"/>
    <property type="match status" value="1"/>
</dbReference>
<evidence type="ECO:0000256" key="6">
    <source>
        <dbReference type="ARBA" id="ARBA00023285"/>
    </source>
</evidence>
<dbReference type="GO" id="GO:0005829">
    <property type="term" value="C:cytosol"/>
    <property type="evidence" value="ECO:0007669"/>
    <property type="project" value="TreeGrafter"/>
</dbReference>
<feature type="domain" description="Hcy-binding" evidence="8">
    <location>
        <begin position="1"/>
        <end position="279"/>
    </location>
</feature>
<keyword evidence="5 7" id="KW-0479">Metal-binding</keyword>
<dbReference type="PANTHER" id="PTHR45833">
    <property type="entry name" value="METHIONINE SYNTHASE"/>
    <property type="match status" value="1"/>
</dbReference>
<proteinExistence type="inferred from homology"/>
<dbReference type="AlphaFoldDB" id="A0A926DZ66"/>
<evidence type="ECO:0000256" key="4">
    <source>
        <dbReference type="ARBA" id="ARBA00022691"/>
    </source>
</evidence>
<keyword evidence="2 7" id="KW-0489">Methyltransferase</keyword>
<evidence type="ECO:0000256" key="3">
    <source>
        <dbReference type="ARBA" id="ARBA00022679"/>
    </source>
</evidence>
<keyword evidence="7" id="KW-0862">Zinc</keyword>
<dbReference type="GO" id="GO:0050667">
    <property type="term" value="P:homocysteine metabolic process"/>
    <property type="evidence" value="ECO:0007669"/>
    <property type="project" value="TreeGrafter"/>
</dbReference>
<keyword evidence="4" id="KW-0949">S-adenosyl-L-methionine</keyword>
<feature type="binding site" evidence="7">
    <location>
        <position position="265"/>
    </location>
    <ligand>
        <name>Zn(2+)</name>
        <dbReference type="ChEBI" id="CHEBI:29105"/>
    </ligand>
</feature>
<evidence type="ECO:0000256" key="5">
    <source>
        <dbReference type="ARBA" id="ARBA00022723"/>
    </source>
</evidence>
<dbReference type="GO" id="GO:0046872">
    <property type="term" value="F:metal ion binding"/>
    <property type="evidence" value="ECO:0007669"/>
    <property type="project" value="UniProtKB-KW"/>
</dbReference>
<reference evidence="9" key="1">
    <citation type="submission" date="2020-08" db="EMBL/GenBank/DDBJ databases">
        <title>Genome public.</title>
        <authorList>
            <person name="Liu C."/>
            <person name="Sun Q."/>
        </authorList>
    </citation>
    <scope>NUCLEOTIDE SEQUENCE</scope>
    <source>
        <strain evidence="9">NSJ-31</strain>
    </source>
</reference>
<dbReference type="PROSITE" id="PS50970">
    <property type="entry name" value="HCY"/>
    <property type="match status" value="1"/>
</dbReference>
<organism evidence="9 10">
    <name type="scientific">Ligaoa zhengdingensis</name>
    <dbReference type="NCBI Taxonomy" id="2763658"/>
    <lineage>
        <taxon>Bacteria</taxon>
        <taxon>Bacillati</taxon>
        <taxon>Bacillota</taxon>
        <taxon>Clostridia</taxon>
        <taxon>Eubacteriales</taxon>
        <taxon>Oscillospiraceae</taxon>
        <taxon>Ligaoa</taxon>
    </lineage>
</organism>
<evidence type="ECO:0000313" key="9">
    <source>
        <dbReference type="EMBL" id="MBC8546264.1"/>
    </source>
</evidence>
<dbReference type="Pfam" id="PF02574">
    <property type="entry name" value="S-methyl_trans"/>
    <property type="match status" value="1"/>
</dbReference>
<evidence type="ECO:0000259" key="8">
    <source>
        <dbReference type="PROSITE" id="PS50970"/>
    </source>
</evidence>
<dbReference type="GO" id="GO:0032259">
    <property type="term" value="P:methylation"/>
    <property type="evidence" value="ECO:0007669"/>
    <property type="project" value="UniProtKB-KW"/>
</dbReference>
<comment type="similarity">
    <text evidence="1">Belongs to the vitamin-B12 dependent methionine synthase family.</text>
</comment>
<name>A0A926DZ66_9FIRM</name>
<dbReference type="EMBL" id="JACRST010000004">
    <property type="protein sequence ID" value="MBC8546264.1"/>
    <property type="molecule type" value="Genomic_DNA"/>
</dbReference>
<sequence>MKFPYPLPMLLDGATGTNLIAAGMPQSACVERWILEHPDVLQRLQREFVAAGADAVYAPTFSANAAKLAHYGLEGQVRELNLRLAALSREAVGDSALVGGDLSPTGLFCEPFGDTPFLDLVHLYAEQALALRDAGVDFLAIETMTSMTGMRAAILGGWHADLPIFVTLTVDESGRTLSGADLLAALLTAQSMGAAAFGVNCSTGAEGMQPLFERLAPHARVPLIAKPNAGLPDPATGAYRVSPDEMAARMAPLFEAGVTIAGGCCGTTPAHLAAIGRAMRGFDFDSVQIEREEDALVVCSETEVFYLDEDFELSEPVDCELDMTDALMDAGGEGCDAISVHLTSNEDAYCFAQNMHMASLPVSFLAETEEALEAGLIYYNGRALIDSRSEVPRERMEELAVGYGAVLR</sequence>
<dbReference type="InterPro" id="IPR003726">
    <property type="entry name" value="HCY_dom"/>
</dbReference>